<sequence length="544" mass="62073">MMRRWVLHPFLLAIYPILALFSRNVYETRPIELAWPILLVVLGTSAVWAVWWLFVRDVQKAGLLASLCVVLFFTVARITEIANHQLSELSAYWVQTSVRIWPPYAIAPEIVLFLVLCALVVRWVKKPGTLTAALNLFAIVLIAMPVSWIALAKASTESRATRRVEPFAIAPSAESRPDIYYIILDAYARTDVMQALFDFDNNPFLESLERKGFHVTRRSTANYCQTPLCLSSSLNSTYLDDLVQGLGRDQTELRGFIGRNRIVETLRPLGYKFVTFSTGFEPTEHPEADAYYAPFHQLSEFHRLLVDVTPLGALFLNPSRADLFTMARERVLYLLDNLADVAADRTPTFTFAHILCPHPPFVFGEDGEDVSHRDDRFFLTDGQKFLGTAADPEIYRRGYRAQAIFLTRRIEQVIDRILAESPEPPIIILQSDHGSGWKLDMHSLDRTDLKERMSILNAYYFPGQRYHELRDTISPVNSFRVVLNTFFGGRLPYLPDQSFYSTWDDPYAFIDVSSRVHGRLYDEEPQATPEASELEPEPDSTSGE</sequence>
<keyword evidence="2" id="KW-0812">Transmembrane</keyword>
<dbReference type="STRING" id="1387353.BSF38_01172"/>
<gene>
    <name evidence="3" type="ORF">BSF38_01172</name>
</gene>
<dbReference type="KEGG" id="pbor:BSF38_01172"/>
<evidence type="ECO:0000313" key="3">
    <source>
        <dbReference type="EMBL" id="APW59741.1"/>
    </source>
</evidence>
<feature type="transmembrane region" description="Helical" evidence="2">
    <location>
        <begin position="35"/>
        <end position="54"/>
    </location>
</feature>
<dbReference type="RefSeq" id="WP_076343894.1">
    <property type="nucleotide sequence ID" value="NZ_CP019082.1"/>
</dbReference>
<dbReference type="Proteomes" id="UP000186309">
    <property type="component" value="Chromosome"/>
</dbReference>
<evidence type="ECO:0000256" key="1">
    <source>
        <dbReference type="SAM" id="MobiDB-lite"/>
    </source>
</evidence>
<dbReference type="InterPro" id="IPR017850">
    <property type="entry name" value="Alkaline_phosphatase_core_sf"/>
</dbReference>
<keyword evidence="4" id="KW-1185">Reference proteome</keyword>
<feature type="transmembrane region" description="Helical" evidence="2">
    <location>
        <begin position="61"/>
        <end position="81"/>
    </location>
</feature>
<dbReference type="OrthoDB" id="681113at2"/>
<feature type="transmembrane region" description="Helical" evidence="2">
    <location>
        <begin position="101"/>
        <end position="121"/>
    </location>
</feature>
<dbReference type="SUPFAM" id="SSF53649">
    <property type="entry name" value="Alkaline phosphatase-like"/>
    <property type="match status" value="1"/>
</dbReference>
<feature type="transmembrane region" description="Helical" evidence="2">
    <location>
        <begin position="133"/>
        <end position="151"/>
    </location>
</feature>
<feature type="region of interest" description="Disordered" evidence="1">
    <location>
        <begin position="521"/>
        <end position="544"/>
    </location>
</feature>
<dbReference type="EMBL" id="CP019082">
    <property type="protein sequence ID" value="APW59741.1"/>
    <property type="molecule type" value="Genomic_DNA"/>
</dbReference>
<name>A0A1U7CLE0_9BACT</name>
<dbReference type="AlphaFoldDB" id="A0A1U7CLE0"/>
<protein>
    <recommendedName>
        <fullName evidence="5">Sulfatase N-terminal domain-containing protein</fullName>
    </recommendedName>
</protein>
<proteinExistence type="predicted"/>
<reference evidence="4" key="1">
    <citation type="submission" date="2016-12" db="EMBL/GenBank/DDBJ databases">
        <title>Comparative genomics of four Isosphaeraceae planctomycetes: a common pool of plasmids and glycoside hydrolase genes.</title>
        <authorList>
            <person name="Ivanova A."/>
        </authorList>
    </citation>
    <scope>NUCLEOTIDE SEQUENCE [LARGE SCALE GENOMIC DNA]</scope>
    <source>
        <strain evidence="4">PX4</strain>
    </source>
</reference>
<accession>A0A1U7CLE0</accession>
<evidence type="ECO:0000313" key="4">
    <source>
        <dbReference type="Proteomes" id="UP000186309"/>
    </source>
</evidence>
<dbReference type="Gene3D" id="3.40.720.10">
    <property type="entry name" value="Alkaline Phosphatase, subunit A"/>
    <property type="match status" value="1"/>
</dbReference>
<evidence type="ECO:0000256" key="2">
    <source>
        <dbReference type="SAM" id="Phobius"/>
    </source>
</evidence>
<keyword evidence="2" id="KW-1133">Transmembrane helix</keyword>
<evidence type="ECO:0008006" key="5">
    <source>
        <dbReference type="Google" id="ProtNLM"/>
    </source>
</evidence>
<organism evidence="3 4">
    <name type="scientific">Paludisphaera borealis</name>
    <dbReference type="NCBI Taxonomy" id="1387353"/>
    <lineage>
        <taxon>Bacteria</taxon>
        <taxon>Pseudomonadati</taxon>
        <taxon>Planctomycetota</taxon>
        <taxon>Planctomycetia</taxon>
        <taxon>Isosphaerales</taxon>
        <taxon>Isosphaeraceae</taxon>
        <taxon>Paludisphaera</taxon>
    </lineage>
</organism>
<keyword evidence="2" id="KW-0472">Membrane</keyword>